<dbReference type="GO" id="GO:0004467">
    <property type="term" value="F:long-chain fatty acid-CoA ligase activity"/>
    <property type="evidence" value="ECO:0007669"/>
    <property type="project" value="TreeGrafter"/>
</dbReference>
<evidence type="ECO:0000256" key="8">
    <source>
        <dbReference type="ARBA" id="ARBA00023002"/>
    </source>
</evidence>
<dbReference type="GO" id="GO:0004497">
    <property type="term" value="F:monooxygenase activity"/>
    <property type="evidence" value="ECO:0007669"/>
    <property type="project" value="UniProtKB-KW"/>
</dbReference>
<protein>
    <recommendedName>
        <fullName evidence="4">Luciferin 4-monooxygenase</fullName>
        <ecNumber evidence="3">1.13.12.7</ecNumber>
    </recommendedName>
</protein>
<feature type="domain" description="AMP-dependent synthetase/ligase" evidence="14">
    <location>
        <begin position="51"/>
        <end position="428"/>
    </location>
</feature>
<dbReference type="CDD" id="cd05911">
    <property type="entry name" value="Firefly_Luc_like"/>
    <property type="match status" value="1"/>
</dbReference>
<evidence type="ECO:0000313" key="16">
    <source>
        <dbReference type="EMBL" id="CAH0561072.1"/>
    </source>
</evidence>
<dbReference type="OrthoDB" id="10253869at2759"/>
<keyword evidence="6" id="KW-0547">Nucleotide-binding</keyword>
<evidence type="ECO:0000256" key="9">
    <source>
        <dbReference type="ARBA" id="ARBA00023033"/>
    </source>
</evidence>
<dbReference type="Gene3D" id="3.30.300.30">
    <property type="match status" value="1"/>
</dbReference>
<dbReference type="GO" id="GO:0005524">
    <property type="term" value="F:ATP binding"/>
    <property type="evidence" value="ECO:0007669"/>
    <property type="project" value="UniProtKB-KW"/>
</dbReference>
<comment type="subcellular location">
    <subcellularLocation>
        <location evidence="1">Peroxisome</location>
    </subcellularLocation>
</comment>
<evidence type="ECO:0000256" key="10">
    <source>
        <dbReference type="ARBA" id="ARBA00023140"/>
    </source>
</evidence>
<keyword evidence="9" id="KW-0503">Monooxygenase</keyword>
<dbReference type="AlphaFoldDB" id="A0A9P0FNB3"/>
<dbReference type="GO" id="GO:0046872">
    <property type="term" value="F:metal ion binding"/>
    <property type="evidence" value="ECO:0007669"/>
    <property type="project" value="UniProtKB-KW"/>
</dbReference>
<dbReference type="InterPro" id="IPR025110">
    <property type="entry name" value="AMP-bd_C"/>
</dbReference>
<dbReference type="InterPro" id="IPR000873">
    <property type="entry name" value="AMP-dep_synth/lig_dom"/>
</dbReference>
<reference evidence="16" key="1">
    <citation type="submission" date="2021-12" db="EMBL/GenBank/DDBJ databases">
        <authorList>
            <person name="King R."/>
        </authorList>
    </citation>
    <scope>NUCLEOTIDE SEQUENCE</scope>
</reference>
<evidence type="ECO:0000256" key="2">
    <source>
        <dbReference type="ARBA" id="ARBA00006432"/>
    </source>
</evidence>
<keyword evidence="11" id="KW-0455">Luminescence</keyword>
<dbReference type="FunFam" id="3.30.300.30:FF:000007">
    <property type="entry name" value="4-coumarate--CoA ligase 2"/>
    <property type="match status" value="1"/>
</dbReference>
<evidence type="ECO:0000256" key="3">
    <source>
        <dbReference type="ARBA" id="ARBA00012532"/>
    </source>
</evidence>
<sequence length="569" mass="62981">MASLSRRILTRCKHLKFARFSSTSANIITSDFKDVEIPKKTIHQFFYDEITNYTNFTAVECAVTGRKYTYGQIRQKCRNLSKNVRKKLKLKQNDVVAILLPNIPEYPIAVLGLMESGILVTSLNPIYTSEEIARQMKDANVKAVITTIESVQIVKAANALNKINLPVIAVQTQSGQTCPPETIKFDEMVDVEVDMPDIVIDNVHDTAFLPYSSGTTGLPKGVDLSHYNIVGNIKQTTSKEMKFLTHATESYQDCMPAVLPFFHIYGFTITLLQGLVHGAKLVTLPKFTPELYTDVLKKNKITLIIAAPPLVLFLSAHPLVKKEYMANLKAVMSGAAPLGASDEERFLEKVGGNVEISQGYGLTETSPVVSMISQQLKDKFNCTGSIGGPIPNTQMKLVAIDDATGTPLGPNQQGELFVKGPQVMKGYFNKPKETEEVFQDGWFKTGDLMYYNEDNLFFVTDRLKELIKVKGFQVAPAELEEILRSVPNVSDAAVIGIPHPLSGEVPRAYIVPKPNAKLNEEEIKATVAERVAPYKQLKGGIEIVAAIPKNATGKILRRQLKLEYLEKNA</sequence>
<accession>A0A9P0FNB3</accession>
<dbReference type="EC" id="1.13.12.7" evidence="3"/>
<evidence type="ECO:0000256" key="5">
    <source>
        <dbReference type="ARBA" id="ARBA00022723"/>
    </source>
</evidence>
<dbReference type="InterPro" id="IPR042099">
    <property type="entry name" value="ANL_N_sf"/>
</dbReference>
<keyword evidence="17" id="KW-1185">Reference proteome</keyword>
<dbReference type="InterPro" id="IPR045851">
    <property type="entry name" value="AMP-bd_C_sf"/>
</dbReference>
<dbReference type="Gene3D" id="3.40.50.12780">
    <property type="entry name" value="N-terminal domain of ligase-like"/>
    <property type="match status" value="1"/>
</dbReference>
<feature type="domain" description="AMP-binding enzyme C-terminal" evidence="15">
    <location>
        <begin position="478"/>
        <end position="554"/>
    </location>
</feature>
<keyword evidence="5" id="KW-0479">Metal-binding</keyword>
<evidence type="ECO:0000313" key="17">
    <source>
        <dbReference type="Proteomes" id="UP001154078"/>
    </source>
</evidence>
<proteinExistence type="inferred from homology"/>
<evidence type="ECO:0000256" key="6">
    <source>
        <dbReference type="ARBA" id="ARBA00022741"/>
    </source>
</evidence>
<evidence type="ECO:0000256" key="12">
    <source>
        <dbReference type="ARBA" id="ARBA00023262"/>
    </source>
</evidence>
<name>A0A9P0FNB3_BRAAE</name>
<dbReference type="InterPro" id="IPR020845">
    <property type="entry name" value="AMP-binding_CS"/>
</dbReference>
<gene>
    <name evidence="16" type="ORF">MELIAE_LOCUS10700</name>
</gene>
<organism evidence="16 17">
    <name type="scientific">Brassicogethes aeneus</name>
    <name type="common">Rape pollen beetle</name>
    <name type="synonym">Meligethes aeneus</name>
    <dbReference type="NCBI Taxonomy" id="1431903"/>
    <lineage>
        <taxon>Eukaryota</taxon>
        <taxon>Metazoa</taxon>
        <taxon>Ecdysozoa</taxon>
        <taxon>Arthropoda</taxon>
        <taxon>Hexapoda</taxon>
        <taxon>Insecta</taxon>
        <taxon>Pterygota</taxon>
        <taxon>Neoptera</taxon>
        <taxon>Endopterygota</taxon>
        <taxon>Coleoptera</taxon>
        <taxon>Polyphaga</taxon>
        <taxon>Cucujiformia</taxon>
        <taxon>Nitidulidae</taxon>
        <taxon>Meligethinae</taxon>
        <taxon>Brassicogethes</taxon>
    </lineage>
</organism>
<keyword evidence="10" id="KW-0576">Peroxisome</keyword>
<dbReference type="EMBL" id="OV121138">
    <property type="protein sequence ID" value="CAH0561072.1"/>
    <property type="molecule type" value="Genomic_DNA"/>
</dbReference>
<evidence type="ECO:0000259" key="15">
    <source>
        <dbReference type="Pfam" id="PF13193"/>
    </source>
</evidence>
<comment type="similarity">
    <text evidence="2">Belongs to the ATP-dependent AMP-binding enzyme family.</text>
</comment>
<dbReference type="PANTHER" id="PTHR24096:SF422">
    <property type="entry name" value="BCDNA.GH02901"/>
    <property type="match status" value="1"/>
</dbReference>
<evidence type="ECO:0000256" key="4">
    <source>
        <dbReference type="ARBA" id="ARBA00019043"/>
    </source>
</evidence>
<dbReference type="GO" id="GO:0008218">
    <property type="term" value="P:bioluminescence"/>
    <property type="evidence" value="ECO:0007669"/>
    <property type="project" value="UniProtKB-KW"/>
</dbReference>
<evidence type="ECO:0000259" key="14">
    <source>
        <dbReference type="Pfam" id="PF00501"/>
    </source>
</evidence>
<evidence type="ECO:0000256" key="11">
    <source>
        <dbReference type="ARBA" id="ARBA00023223"/>
    </source>
</evidence>
<dbReference type="Pfam" id="PF00501">
    <property type="entry name" value="AMP-binding"/>
    <property type="match status" value="1"/>
</dbReference>
<keyword evidence="8" id="KW-0560">Oxidoreductase</keyword>
<evidence type="ECO:0000256" key="1">
    <source>
        <dbReference type="ARBA" id="ARBA00004275"/>
    </source>
</evidence>
<dbReference type="GO" id="GO:0046949">
    <property type="term" value="P:fatty-acyl-CoA biosynthetic process"/>
    <property type="evidence" value="ECO:0007669"/>
    <property type="project" value="TreeGrafter"/>
</dbReference>
<keyword evidence="12" id="KW-0599">Photoprotein</keyword>
<evidence type="ECO:0000256" key="7">
    <source>
        <dbReference type="ARBA" id="ARBA00022840"/>
    </source>
</evidence>
<dbReference type="PANTHER" id="PTHR24096">
    <property type="entry name" value="LONG-CHAIN-FATTY-ACID--COA LIGASE"/>
    <property type="match status" value="1"/>
</dbReference>
<keyword evidence="7" id="KW-0067">ATP-binding</keyword>
<dbReference type="SUPFAM" id="SSF56801">
    <property type="entry name" value="Acetyl-CoA synthetase-like"/>
    <property type="match status" value="1"/>
</dbReference>
<dbReference type="GO" id="GO:0005777">
    <property type="term" value="C:peroxisome"/>
    <property type="evidence" value="ECO:0007669"/>
    <property type="project" value="UniProtKB-SubCell"/>
</dbReference>
<dbReference type="FunFam" id="3.40.50.12780:FF:000003">
    <property type="entry name" value="Long-chain-fatty-acid--CoA ligase FadD"/>
    <property type="match status" value="1"/>
</dbReference>
<dbReference type="Pfam" id="PF13193">
    <property type="entry name" value="AMP-binding_C"/>
    <property type="match status" value="1"/>
</dbReference>
<dbReference type="Proteomes" id="UP001154078">
    <property type="component" value="Chromosome 7"/>
</dbReference>
<comment type="catalytic activity">
    <reaction evidence="13">
        <text>firefly D-luciferin + ATP + O2 = firefly oxyluciferin + hnu + AMP + CO2 + diphosphate</text>
        <dbReference type="Rhea" id="RHEA:10732"/>
        <dbReference type="ChEBI" id="CHEBI:15379"/>
        <dbReference type="ChEBI" id="CHEBI:16526"/>
        <dbReference type="ChEBI" id="CHEBI:16792"/>
        <dbReference type="ChEBI" id="CHEBI:30212"/>
        <dbReference type="ChEBI" id="CHEBI:30616"/>
        <dbReference type="ChEBI" id="CHEBI:33019"/>
        <dbReference type="ChEBI" id="CHEBI:58038"/>
        <dbReference type="ChEBI" id="CHEBI:456215"/>
        <dbReference type="EC" id="1.13.12.7"/>
    </reaction>
</comment>
<dbReference type="PROSITE" id="PS00455">
    <property type="entry name" value="AMP_BINDING"/>
    <property type="match status" value="1"/>
</dbReference>
<evidence type="ECO:0000256" key="13">
    <source>
        <dbReference type="ARBA" id="ARBA00048497"/>
    </source>
</evidence>